<dbReference type="InterPro" id="IPR039300">
    <property type="entry name" value="JASON"/>
</dbReference>
<protein>
    <submittedName>
        <fullName evidence="3">Uncharacterized protein</fullName>
    </submittedName>
</protein>
<dbReference type="HOGENOM" id="CLU_034423_0_0_1"/>
<dbReference type="Gramene" id="OPUNC06G22000.1">
    <property type="protein sequence ID" value="OPUNC06G22000.1"/>
    <property type="gene ID" value="OPUNC06G22000"/>
</dbReference>
<keyword evidence="2" id="KW-1133">Transmembrane helix</keyword>
<evidence type="ECO:0000256" key="2">
    <source>
        <dbReference type="SAM" id="Phobius"/>
    </source>
</evidence>
<dbReference type="PANTHER" id="PTHR33318">
    <property type="entry name" value="ASPARTYL/GLUTAMYL-TRNA(ASN/GLN) AMIDOTRANSFERASE SUBUNIT"/>
    <property type="match status" value="1"/>
</dbReference>
<dbReference type="EnsemblPlants" id="OPUNC06G22000.1">
    <property type="protein sequence ID" value="OPUNC06G22000.1"/>
    <property type="gene ID" value="OPUNC06G22000"/>
</dbReference>
<feature type="region of interest" description="Disordered" evidence="1">
    <location>
        <begin position="62"/>
        <end position="82"/>
    </location>
</feature>
<dbReference type="OMA" id="WDCHCIP"/>
<name>A0A0E0LEI7_ORYPU</name>
<accession>A0A0E0LEI7</accession>
<dbReference type="STRING" id="4537.A0A0E0LEI7"/>
<feature type="transmembrane region" description="Helical" evidence="2">
    <location>
        <begin position="6"/>
        <end position="28"/>
    </location>
</feature>
<dbReference type="PANTHER" id="PTHR33318:SF5">
    <property type="entry name" value="OS06G0670100 PROTEIN"/>
    <property type="match status" value="1"/>
</dbReference>
<proteinExistence type="predicted"/>
<dbReference type="eggNOG" id="ENOG502QUII">
    <property type="taxonomic scope" value="Eukaryota"/>
</dbReference>
<keyword evidence="2" id="KW-0472">Membrane</keyword>
<keyword evidence="2" id="KW-0812">Transmembrane</keyword>
<sequence length="406" mass="45568">MCRCAAAIAWAVVEFLDAILLGCFLSFFRLHPRPRDRDDSPPGSGRRDSLAHKDRLGEMLSDDELGFGGREGPHEDLADDCGNDEELRSEANFLKLCGTLSETPVELHNISYQINMHDKIPTNVLVVEATPAFESKSSEGQCSFEYGEGHILTPQLNTEDTEHLLLVESVYQSAVRGDSPFQNLGASDSPFPTPLVLRDDMQTPRTVYTSHKGSSGKFVRTHKQFVYPITRPTENELQQMQLSDSMKKPQQISAESVVKGESLNSSPLPFEVSKYQLGPQRLFDAGERSKSNLDEDFDVCSLSRWLKSSPAGNENQMYDENNLIEEGHAFMASEDNWDAESRTPRLCKAWDCHGIPNTTRKYGEDQHVSWHSTPFEERLIKVLSEEEVPPTGKLVPGSLLYLDERV</sequence>
<evidence type="ECO:0000313" key="4">
    <source>
        <dbReference type="Proteomes" id="UP000026962"/>
    </source>
</evidence>
<reference evidence="3" key="1">
    <citation type="submission" date="2015-04" db="UniProtKB">
        <authorList>
            <consortium name="EnsemblPlants"/>
        </authorList>
    </citation>
    <scope>IDENTIFICATION</scope>
</reference>
<keyword evidence="4" id="KW-1185">Reference proteome</keyword>
<evidence type="ECO:0000256" key="1">
    <source>
        <dbReference type="SAM" id="MobiDB-lite"/>
    </source>
</evidence>
<organism evidence="3">
    <name type="scientific">Oryza punctata</name>
    <name type="common">Red rice</name>
    <dbReference type="NCBI Taxonomy" id="4537"/>
    <lineage>
        <taxon>Eukaryota</taxon>
        <taxon>Viridiplantae</taxon>
        <taxon>Streptophyta</taxon>
        <taxon>Embryophyta</taxon>
        <taxon>Tracheophyta</taxon>
        <taxon>Spermatophyta</taxon>
        <taxon>Magnoliopsida</taxon>
        <taxon>Liliopsida</taxon>
        <taxon>Poales</taxon>
        <taxon>Poaceae</taxon>
        <taxon>BOP clade</taxon>
        <taxon>Oryzoideae</taxon>
        <taxon>Oryzeae</taxon>
        <taxon>Oryzinae</taxon>
        <taxon>Oryza</taxon>
    </lineage>
</organism>
<evidence type="ECO:0000313" key="3">
    <source>
        <dbReference type="EnsemblPlants" id="OPUNC06G22000.1"/>
    </source>
</evidence>
<reference evidence="3" key="2">
    <citation type="submission" date="2018-05" db="EMBL/GenBank/DDBJ databases">
        <title>OpunRS2 (Oryza punctata Reference Sequence Version 2).</title>
        <authorList>
            <person name="Zhang J."/>
            <person name="Kudrna D."/>
            <person name="Lee S."/>
            <person name="Talag J."/>
            <person name="Welchert J."/>
            <person name="Wing R.A."/>
        </authorList>
    </citation>
    <scope>NUCLEOTIDE SEQUENCE [LARGE SCALE GENOMIC DNA]</scope>
</reference>
<dbReference type="GO" id="GO:0007142">
    <property type="term" value="P:male meiosis II"/>
    <property type="evidence" value="ECO:0007669"/>
    <property type="project" value="InterPro"/>
</dbReference>
<dbReference type="Proteomes" id="UP000026962">
    <property type="component" value="Chromosome 6"/>
</dbReference>
<dbReference type="AlphaFoldDB" id="A0A0E0LEI7"/>